<evidence type="ECO:0000313" key="1">
    <source>
        <dbReference type="EMBL" id="CAF1113798.1"/>
    </source>
</evidence>
<keyword evidence="2" id="KW-1185">Reference proteome</keyword>
<organism evidence="1 2">
    <name type="scientific">Adineta ricciae</name>
    <name type="common">Rotifer</name>
    <dbReference type="NCBI Taxonomy" id="249248"/>
    <lineage>
        <taxon>Eukaryota</taxon>
        <taxon>Metazoa</taxon>
        <taxon>Spiralia</taxon>
        <taxon>Gnathifera</taxon>
        <taxon>Rotifera</taxon>
        <taxon>Eurotatoria</taxon>
        <taxon>Bdelloidea</taxon>
        <taxon>Adinetida</taxon>
        <taxon>Adinetidae</taxon>
        <taxon>Adineta</taxon>
    </lineage>
</organism>
<reference evidence="1" key="1">
    <citation type="submission" date="2021-02" db="EMBL/GenBank/DDBJ databases">
        <authorList>
            <person name="Nowell W R."/>
        </authorList>
    </citation>
    <scope>NUCLEOTIDE SEQUENCE</scope>
</reference>
<protein>
    <submittedName>
        <fullName evidence="1">Uncharacterized protein</fullName>
    </submittedName>
</protein>
<evidence type="ECO:0000313" key="2">
    <source>
        <dbReference type="Proteomes" id="UP000663828"/>
    </source>
</evidence>
<dbReference type="InterPro" id="IPR011043">
    <property type="entry name" value="Gal_Oxase/kelch_b-propeller"/>
</dbReference>
<dbReference type="Proteomes" id="UP000663828">
    <property type="component" value="Unassembled WGS sequence"/>
</dbReference>
<dbReference type="Gene3D" id="2.130.10.80">
    <property type="entry name" value="Galactose oxidase/kelch, beta-propeller"/>
    <property type="match status" value="2"/>
</dbReference>
<comment type="caution">
    <text evidence="1">The sequence shown here is derived from an EMBL/GenBank/DDBJ whole genome shotgun (WGS) entry which is preliminary data.</text>
</comment>
<sequence length="245" mass="27227">MNMLRRLHTASILLGGTDGTASTHFEMYDPVSGNWTVTGDLTKRRYEYTRSSLQNGSVIVAGQMKRYAHTATVLPNGKVMVTGGDDYTGNPSTGNLTIITRESISIQSIEKLKDNGANRGCFSLLHSLWFIDEISCTCGQPVEDFHILSHSPLPVNLDDEHQELGKITAILNVTNSDIVFCQKNLQSLGIRDIFFVNGIVSNALSNPQQLYSITISDTPTPTPSRWYESIHFANRRIPQYRCITT</sequence>
<dbReference type="AlphaFoldDB" id="A0A814Q2J1"/>
<name>A0A814Q2J1_ADIRI</name>
<accession>A0A814Q2J1</accession>
<dbReference type="SUPFAM" id="SSF50965">
    <property type="entry name" value="Galactose oxidase, central domain"/>
    <property type="match status" value="1"/>
</dbReference>
<dbReference type="InterPro" id="IPR037293">
    <property type="entry name" value="Gal_Oxidase_central_sf"/>
</dbReference>
<gene>
    <name evidence="1" type="ORF">XAT740_LOCUS19009</name>
</gene>
<dbReference type="EMBL" id="CAJNOR010001284">
    <property type="protein sequence ID" value="CAF1113798.1"/>
    <property type="molecule type" value="Genomic_DNA"/>
</dbReference>
<proteinExistence type="predicted"/>